<reference evidence="3 4" key="1">
    <citation type="journal article" date="2011" name="Proc. Natl. Acad. Sci. U.S.A.">
        <title>Niche of harmful alga Aureococcus anophagefferens revealed through ecogenomics.</title>
        <authorList>
            <person name="Gobler C.J."/>
            <person name="Berry D.L."/>
            <person name="Dyhrman S.T."/>
            <person name="Wilhelm S.W."/>
            <person name="Salamov A."/>
            <person name="Lobanov A.V."/>
            <person name="Zhang Y."/>
            <person name="Collier J.L."/>
            <person name="Wurch L.L."/>
            <person name="Kustka A.B."/>
            <person name="Dill B.D."/>
            <person name="Shah M."/>
            <person name="VerBerkmoes N.C."/>
            <person name="Kuo A."/>
            <person name="Terry A."/>
            <person name="Pangilinan J."/>
            <person name="Lindquist E.A."/>
            <person name="Lucas S."/>
            <person name="Paulsen I.T."/>
            <person name="Hattenrath-Lehmann T.K."/>
            <person name="Talmage S.C."/>
            <person name="Walker E.A."/>
            <person name="Koch F."/>
            <person name="Burson A.M."/>
            <person name="Marcoval M.A."/>
            <person name="Tang Y.Z."/>
            <person name="Lecleir G.R."/>
            <person name="Coyne K.J."/>
            <person name="Berg G.M."/>
            <person name="Bertrand E.M."/>
            <person name="Saito M.A."/>
            <person name="Gladyshev V.N."/>
            <person name="Grigoriev I.V."/>
        </authorList>
    </citation>
    <scope>NUCLEOTIDE SEQUENCE [LARGE SCALE GENOMIC DNA]</scope>
    <source>
        <strain evidence="4">CCMP 1984</strain>
    </source>
</reference>
<dbReference type="PANTHER" id="PTHR13343">
    <property type="entry name" value="CREG1 PROTEIN"/>
    <property type="match status" value="1"/>
</dbReference>
<dbReference type="InterPro" id="IPR055343">
    <property type="entry name" value="CREG_beta-barrel"/>
</dbReference>
<proteinExistence type="predicted"/>
<organism evidence="4">
    <name type="scientific">Aureococcus anophagefferens</name>
    <name type="common">Harmful bloom alga</name>
    <dbReference type="NCBI Taxonomy" id="44056"/>
    <lineage>
        <taxon>Eukaryota</taxon>
        <taxon>Sar</taxon>
        <taxon>Stramenopiles</taxon>
        <taxon>Ochrophyta</taxon>
        <taxon>Pelagophyceae</taxon>
        <taxon>Pelagomonadales</taxon>
        <taxon>Pelagomonadaceae</taxon>
        <taxon>Aureococcus</taxon>
    </lineage>
</organism>
<dbReference type="Proteomes" id="UP000002729">
    <property type="component" value="Unassembled WGS sequence"/>
</dbReference>
<evidence type="ECO:0000259" key="2">
    <source>
        <dbReference type="Pfam" id="PF13883"/>
    </source>
</evidence>
<name>F0Y6A8_AURAN</name>
<evidence type="ECO:0000256" key="1">
    <source>
        <dbReference type="SAM" id="SignalP"/>
    </source>
</evidence>
<dbReference type="InterPro" id="IPR012349">
    <property type="entry name" value="Split_barrel_FMN-bd"/>
</dbReference>
<dbReference type="SUPFAM" id="SSF50475">
    <property type="entry name" value="FMN-binding split barrel"/>
    <property type="match status" value="1"/>
</dbReference>
<sequence length="217" mass="22897">MRSALLVVAAALARADDRPDVGDHAAFARYMVNRLTWATLSTISEDKEIKGYPFGNPVSIGDNATGTPYMCVSPLDASVIDLEKNARMSLTFSEAQEFVTTAACDPAGGDPENPPCSRLVLTGEFKKVDPKHEEWAVAAAALKSKHPAMDGWGCFGGGAMSSHAFFLAKLEIRQAWLINMYGGPAVVSPKDYYAADAPLPAKSAATGRAAAEATATA</sequence>
<feature type="signal peptide" evidence="1">
    <location>
        <begin position="1"/>
        <end position="15"/>
    </location>
</feature>
<dbReference type="AlphaFoldDB" id="F0Y6A8"/>
<feature type="chain" id="PRO_5012700394" description="CREG-like beta-barrel domain-containing protein" evidence="1">
    <location>
        <begin position="16"/>
        <end position="217"/>
    </location>
</feature>
<gene>
    <name evidence="3" type="ORF">AURANDRAFT_37184</name>
</gene>
<dbReference type="InParanoid" id="F0Y6A8"/>
<dbReference type="GO" id="GO:0005737">
    <property type="term" value="C:cytoplasm"/>
    <property type="evidence" value="ECO:0007669"/>
    <property type="project" value="UniProtKB-ARBA"/>
</dbReference>
<dbReference type="OrthoDB" id="46836at2759"/>
<evidence type="ECO:0000313" key="3">
    <source>
        <dbReference type="EMBL" id="EGB09649.1"/>
    </source>
</evidence>
<dbReference type="eggNOG" id="KOG3374">
    <property type="taxonomic scope" value="Eukaryota"/>
</dbReference>
<keyword evidence="4" id="KW-1185">Reference proteome</keyword>
<dbReference type="PANTHER" id="PTHR13343:SF17">
    <property type="entry name" value="CELLULAR REPRESSOR OF E1A-STIMULATED GENES, ISOFORM A"/>
    <property type="match status" value="1"/>
</dbReference>
<evidence type="ECO:0000313" key="4">
    <source>
        <dbReference type="Proteomes" id="UP000002729"/>
    </source>
</evidence>
<dbReference type="Pfam" id="PF13883">
    <property type="entry name" value="CREG_beta-barrel"/>
    <property type="match status" value="1"/>
</dbReference>
<feature type="domain" description="CREG-like beta-barrel" evidence="2">
    <location>
        <begin position="19"/>
        <end position="193"/>
    </location>
</feature>
<dbReference type="GO" id="GO:0005615">
    <property type="term" value="C:extracellular space"/>
    <property type="evidence" value="ECO:0007669"/>
    <property type="project" value="TreeGrafter"/>
</dbReference>
<keyword evidence="1" id="KW-0732">Signal</keyword>
<protein>
    <recommendedName>
        <fullName evidence="2">CREG-like beta-barrel domain-containing protein</fullName>
    </recommendedName>
</protein>
<dbReference type="EMBL" id="GL833125">
    <property type="protein sequence ID" value="EGB09649.1"/>
    <property type="molecule type" value="Genomic_DNA"/>
</dbReference>
<dbReference type="RefSeq" id="XP_009035698.1">
    <property type="nucleotide sequence ID" value="XM_009037450.1"/>
</dbReference>
<dbReference type="KEGG" id="aaf:AURANDRAFT_37184"/>
<accession>F0Y6A8</accession>
<dbReference type="Gene3D" id="2.30.110.10">
    <property type="entry name" value="Electron Transport, Fmn-binding Protein, Chain A"/>
    <property type="match status" value="1"/>
</dbReference>
<dbReference type="GeneID" id="20221774"/>
<dbReference type="OMA" id="AQTPYCR"/>